<evidence type="ECO:0000313" key="10">
    <source>
        <dbReference type="Proteomes" id="UP000682951"/>
    </source>
</evidence>
<comment type="subcellular location">
    <subcellularLocation>
        <location evidence="7">Cell membrane</location>
    </subcellularLocation>
</comment>
<dbReference type="EC" id="2.4.99.12" evidence="2 7"/>
<dbReference type="SUPFAM" id="SSF53756">
    <property type="entry name" value="UDP-Glycosyltransferase/glycogen phosphorylase"/>
    <property type="match status" value="1"/>
</dbReference>
<evidence type="ECO:0000256" key="1">
    <source>
        <dbReference type="ARBA" id="ARBA00004713"/>
    </source>
</evidence>
<dbReference type="RefSeq" id="WP_212141853.1">
    <property type="nucleotide sequence ID" value="NZ_JAGSSW010000003.1"/>
</dbReference>
<evidence type="ECO:0000256" key="3">
    <source>
        <dbReference type="ARBA" id="ARBA00019077"/>
    </source>
</evidence>
<keyword evidence="7" id="KW-0472">Membrane</keyword>
<evidence type="ECO:0000256" key="6">
    <source>
        <dbReference type="ARBA" id="ARBA00049183"/>
    </source>
</evidence>
<evidence type="ECO:0000313" key="9">
    <source>
        <dbReference type="EMBL" id="MBR8463794.1"/>
    </source>
</evidence>
<dbReference type="PANTHER" id="PTHR42755:SF1">
    <property type="entry name" value="3-DEOXY-D-MANNO-OCTULOSONIC ACID TRANSFERASE, MITOCHONDRIAL-RELATED"/>
    <property type="match status" value="1"/>
</dbReference>
<dbReference type="GO" id="GO:0043842">
    <property type="term" value="F:Kdo transferase activity"/>
    <property type="evidence" value="ECO:0007669"/>
    <property type="project" value="UniProtKB-EC"/>
</dbReference>
<sequence length="384" mass="43836">MVFVYYVLALIAWLFGAIVLICVSFKQKYHRSIPARFFLYKNLYYKAAKVHFHAASFGEIQALSPILQMFDDKFISVITATGYKAAKQISQNVAFLPFEIFLPFWLKKSKILVIFEAELWLMLVFMAKLRGTRVILVNARISDRSFNKYQKFTFFYKSIFKFIDKIYAQSQADKERLIRLGARDIVVCGNIKSAFLPSVNKIYAKPKERLITFASTHAGEEKLLLDEFKFRPNDKLIIAPRHPERFCDVEILACEWADKNGLKFNKISCDSELNAQVILLDTLGELVNIYAISDIVVLGGSFVPNVGGHNPIECASFGAMIVSGKHIFNQKVLYSLVSGIKLIEANELDIAINEEFIRSNIIKKADANMIINDIRMAYESRESI</sequence>
<keyword evidence="7" id="KW-1133">Transmembrane helix</keyword>
<comment type="similarity">
    <text evidence="7">Belongs to the glycosyltransferase group 1 family.</text>
</comment>
<evidence type="ECO:0000256" key="7">
    <source>
        <dbReference type="RuleBase" id="RU365103"/>
    </source>
</evidence>
<feature type="transmembrane region" description="Helical" evidence="7">
    <location>
        <begin position="6"/>
        <end position="25"/>
    </location>
</feature>
<keyword evidence="7" id="KW-0448">Lipopolysaccharide biosynthesis</keyword>
<dbReference type="PANTHER" id="PTHR42755">
    <property type="entry name" value="3-DEOXY-MANNO-OCTULOSONATE CYTIDYLYLTRANSFERASE"/>
    <property type="match status" value="1"/>
</dbReference>
<keyword evidence="7" id="KW-1003">Cell membrane</keyword>
<dbReference type="Pfam" id="PF04413">
    <property type="entry name" value="Glycos_transf_N"/>
    <property type="match status" value="1"/>
</dbReference>
<comment type="catalytic activity">
    <reaction evidence="6 7">
        <text>lipid IVA (E. coli) + CMP-3-deoxy-beta-D-manno-octulosonate = alpha-Kdo-(2-&gt;6)-lipid IVA (E. coli) + CMP + H(+)</text>
        <dbReference type="Rhea" id="RHEA:28066"/>
        <dbReference type="ChEBI" id="CHEBI:15378"/>
        <dbReference type="ChEBI" id="CHEBI:58603"/>
        <dbReference type="ChEBI" id="CHEBI:60364"/>
        <dbReference type="ChEBI" id="CHEBI:60377"/>
        <dbReference type="ChEBI" id="CHEBI:85987"/>
        <dbReference type="EC" id="2.4.99.12"/>
    </reaction>
</comment>
<dbReference type="Proteomes" id="UP000682951">
    <property type="component" value="Unassembled WGS sequence"/>
</dbReference>
<keyword evidence="10" id="KW-1185">Reference proteome</keyword>
<dbReference type="EMBL" id="JAGSSW010000003">
    <property type="protein sequence ID" value="MBR8463794.1"/>
    <property type="molecule type" value="Genomic_DNA"/>
</dbReference>
<dbReference type="InterPro" id="IPR038107">
    <property type="entry name" value="Glycos_transf_N_sf"/>
</dbReference>
<feature type="domain" description="3-deoxy-D-manno-octulosonic-acid transferase N-terminal" evidence="8">
    <location>
        <begin position="33"/>
        <end position="193"/>
    </location>
</feature>
<keyword evidence="4 7" id="KW-0808">Transferase</keyword>
<comment type="function">
    <text evidence="7">Involved in lipopolysaccharide (LPS) biosynthesis. Catalyzes the transfer of 3-deoxy-D-manno-octulosonate (Kdo) residue(s) from CMP-Kdo to lipid IV(A), the tetraacyldisaccharide-1,4'-bisphosphate precursor of lipid A.</text>
</comment>
<keyword evidence="7" id="KW-0812">Transmembrane</keyword>
<dbReference type="InterPro" id="IPR039901">
    <property type="entry name" value="Kdotransferase"/>
</dbReference>
<protein>
    <recommendedName>
        <fullName evidence="3 7">3-deoxy-D-manno-octulosonic acid transferase</fullName>
        <shortName evidence="7">Kdo transferase</shortName>
        <ecNumber evidence="2 7">2.4.99.12</ecNumber>
    </recommendedName>
    <alternativeName>
        <fullName evidence="5 7">Lipid IV(A) 3-deoxy-D-manno-octulosonic acid transferase</fullName>
    </alternativeName>
</protein>
<evidence type="ECO:0000256" key="5">
    <source>
        <dbReference type="ARBA" id="ARBA00031445"/>
    </source>
</evidence>
<proteinExistence type="inferred from homology"/>
<reference evidence="9 10" key="1">
    <citation type="submission" date="2021-04" db="EMBL/GenBank/DDBJ databases">
        <title>Molecular and phenotypic characterization and identification of bacterial isolates recovered from the Anatolian ground squirrels (Spermophilus xanthoprymnus) and which have the potential to form a new species in the Campylobacter genus.</title>
        <authorList>
            <person name="Aydin F."/>
            <person name="Abay S."/>
            <person name="Kayman T."/>
            <person name="Karakaya E."/>
            <person name="Mustak H.K."/>
            <person name="Mustak I.B."/>
            <person name="Bilgin N."/>
            <person name="Duzler A."/>
            <person name="Sahin O."/>
            <person name="Guran O."/>
            <person name="Saticioglu I.B."/>
        </authorList>
    </citation>
    <scope>NUCLEOTIDE SEQUENCE [LARGE SCALE GENOMIC DNA]</scope>
    <source>
        <strain evidence="10">faydin-G24</strain>
    </source>
</reference>
<organism evidence="9 10">
    <name type="scientific">Campylobacter anatolicus</name>
    <dbReference type="NCBI Taxonomy" id="2829105"/>
    <lineage>
        <taxon>Bacteria</taxon>
        <taxon>Pseudomonadati</taxon>
        <taxon>Campylobacterota</taxon>
        <taxon>Epsilonproteobacteria</taxon>
        <taxon>Campylobacterales</taxon>
        <taxon>Campylobacteraceae</taxon>
        <taxon>Campylobacter</taxon>
    </lineage>
</organism>
<dbReference type="NCBIfam" id="NF004389">
    <property type="entry name" value="PRK05749.1-5"/>
    <property type="match status" value="1"/>
</dbReference>
<evidence type="ECO:0000256" key="4">
    <source>
        <dbReference type="ARBA" id="ARBA00022679"/>
    </source>
</evidence>
<evidence type="ECO:0000259" key="8">
    <source>
        <dbReference type="Pfam" id="PF04413"/>
    </source>
</evidence>
<evidence type="ECO:0000256" key="2">
    <source>
        <dbReference type="ARBA" id="ARBA00012621"/>
    </source>
</evidence>
<gene>
    <name evidence="9" type="primary">waaA</name>
    <name evidence="9" type="ORF">KDD93_04290</name>
</gene>
<dbReference type="Gene3D" id="3.40.50.2000">
    <property type="entry name" value="Glycogen Phosphorylase B"/>
    <property type="match status" value="1"/>
</dbReference>
<dbReference type="InterPro" id="IPR007507">
    <property type="entry name" value="Glycos_transf_N"/>
</dbReference>
<comment type="caution">
    <text evidence="9">The sequence shown here is derived from an EMBL/GenBank/DDBJ whole genome shotgun (WGS) entry which is preliminary data.</text>
</comment>
<dbReference type="Gene3D" id="3.40.50.11720">
    <property type="entry name" value="3-Deoxy-D-manno-octulosonic-acid transferase, N-terminal domain"/>
    <property type="match status" value="1"/>
</dbReference>
<name>A0ABS5HHN7_9BACT</name>
<keyword evidence="9" id="KW-0328">Glycosyltransferase</keyword>
<comment type="pathway">
    <text evidence="1 7">Bacterial outer membrane biogenesis; LPS core biosynthesis.</text>
</comment>
<accession>A0ABS5HHN7</accession>